<dbReference type="RefSeq" id="WP_048445950.1">
    <property type="nucleotide sequence ID" value="NZ_LABY01000143.1"/>
</dbReference>
<dbReference type="InterPro" id="IPR054252">
    <property type="entry name" value="Pam3_gp18"/>
</dbReference>
<protein>
    <recommendedName>
        <fullName evidence="1">Cyanophage baseplate Pam3 plug gp18 domain-containing protein</fullName>
    </recommendedName>
</protein>
<evidence type="ECO:0000259" key="1">
    <source>
        <dbReference type="Pfam" id="PF22479"/>
    </source>
</evidence>
<dbReference type="Pfam" id="PF22479">
    <property type="entry name" value="Pam3_gp18"/>
    <property type="match status" value="1"/>
</dbReference>
<accession>A0A0J6SJT3</accession>
<name>A0A0J6SJT3_9HYPH</name>
<evidence type="ECO:0000313" key="3">
    <source>
        <dbReference type="Proteomes" id="UP000035955"/>
    </source>
</evidence>
<proteinExistence type="predicted"/>
<dbReference type="PATRIC" id="fig|298794.3.peg.1314"/>
<sequence length="105" mass="11507">MQIIPLRPVPSQTVMATLADQLAQIDVYQKAYGLHLDLYVSNVLLLAGALCQDRNLIVRSRYIGFVGDLCFVDTQGTDDPTYEGLGIRFGLAYIEAGELANSQIS</sequence>
<keyword evidence="3" id="KW-1185">Reference proteome</keyword>
<dbReference type="Proteomes" id="UP000035955">
    <property type="component" value="Unassembled WGS sequence"/>
</dbReference>
<organism evidence="2 3">
    <name type="scientific">Methylobacterium variabile</name>
    <dbReference type="NCBI Taxonomy" id="298794"/>
    <lineage>
        <taxon>Bacteria</taxon>
        <taxon>Pseudomonadati</taxon>
        <taxon>Pseudomonadota</taxon>
        <taxon>Alphaproteobacteria</taxon>
        <taxon>Hyphomicrobiales</taxon>
        <taxon>Methylobacteriaceae</taxon>
        <taxon>Methylobacterium</taxon>
    </lineage>
</organism>
<reference evidence="2 3" key="1">
    <citation type="submission" date="2015-03" db="EMBL/GenBank/DDBJ databases">
        <title>Genome sequencing of Methylobacterium variabile DSM 16961.</title>
        <authorList>
            <person name="Chaudhry V."/>
            <person name="Patil P.B."/>
        </authorList>
    </citation>
    <scope>NUCLEOTIDE SEQUENCE [LARGE SCALE GENOMIC DNA]</scope>
    <source>
        <strain evidence="2 3">DSM 16961</strain>
    </source>
</reference>
<gene>
    <name evidence="2" type="ORF">VQ02_19950</name>
</gene>
<dbReference type="EMBL" id="LABY01000143">
    <property type="protein sequence ID" value="KMO33912.1"/>
    <property type="molecule type" value="Genomic_DNA"/>
</dbReference>
<dbReference type="AlphaFoldDB" id="A0A0J6SJT3"/>
<comment type="caution">
    <text evidence="2">The sequence shown here is derived from an EMBL/GenBank/DDBJ whole genome shotgun (WGS) entry which is preliminary data.</text>
</comment>
<feature type="domain" description="Cyanophage baseplate Pam3 plug gp18" evidence="1">
    <location>
        <begin position="1"/>
        <end position="95"/>
    </location>
</feature>
<dbReference type="OrthoDB" id="6444802at2"/>
<evidence type="ECO:0000313" key="2">
    <source>
        <dbReference type="EMBL" id="KMO33912.1"/>
    </source>
</evidence>